<reference evidence="9 10" key="1">
    <citation type="submission" date="2021-03" db="EMBL/GenBank/DDBJ databases">
        <title>Sequencing the genomes of 1000 actinobacteria strains.</title>
        <authorList>
            <person name="Klenk H.-P."/>
        </authorList>
    </citation>
    <scope>NUCLEOTIDE SEQUENCE [LARGE SCALE GENOMIC DNA]</scope>
    <source>
        <strain evidence="9 10">DSM 46670</strain>
    </source>
</reference>
<feature type="transmembrane region" description="Helical" evidence="8">
    <location>
        <begin position="164"/>
        <end position="186"/>
    </location>
</feature>
<feature type="transmembrane region" description="Helical" evidence="8">
    <location>
        <begin position="113"/>
        <end position="130"/>
    </location>
</feature>
<protein>
    <submittedName>
        <fullName evidence="9">Iron complex transport system permease protein</fullName>
    </submittedName>
</protein>
<dbReference type="Pfam" id="PF01032">
    <property type="entry name" value="FecCD"/>
    <property type="match status" value="1"/>
</dbReference>
<keyword evidence="6 8" id="KW-1133">Transmembrane helix</keyword>
<evidence type="ECO:0000256" key="8">
    <source>
        <dbReference type="SAM" id="Phobius"/>
    </source>
</evidence>
<keyword evidence="7 8" id="KW-0472">Membrane</keyword>
<evidence type="ECO:0000256" key="7">
    <source>
        <dbReference type="ARBA" id="ARBA00023136"/>
    </source>
</evidence>
<evidence type="ECO:0000313" key="10">
    <source>
        <dbReference type="Proteomes" id="UP001519332"/>
    </source>
</evidence>
<accession>A0ABS4T745</accession>
<evidence type="ECO:0000256" key="4">
    <source>
        <dbReference type="ARBA" id="ARBA00022475"/>
    </source>
</evidence>
<dbReference type="Proteomes" id="UP001519332">
    <property type="component" value="Unassembled WGS sequence"/>
</dbReference>
<evidence type="ECO:0000256" key="1">
    <source>
        <dbReference type="ARBA" id="ARBA00004651"/>
    </source>
</evidence>
<comment type="similarity">
    <text evidence="2">Belongs to the binding-protein-dependent transport system permease family. FecCD subfamily.</text>
</comment>
<organism evidence="9 10">
    <name type="scientific">Kibdelosporangium banguiense</name>
    <dbReference type="NCBI Taxonomy" id="1365924"/>
    <lineage>
        <taxon>Bacteria</taxon>
        <taxon>Bacillati</taxon>
        <taxon>Actinomycetota</taxon>
        <taxon>Actinomycetes</taxon>
        <taxon>Pseudonocardiales</taxon>
        <taxon>Pseudonocardiaceae</taxon>
        <taxon>Kibdelosporangium</taxon>
    </lineage>
</organism>
<keyword evidence="5 8" id="KW-0812">Transmembrane</keyword>
<feature type="transmembrane region" description="Helical" evidence="8">
    <location>
        <begin position="326"/>
        <end position="345"/>
    </location>
</feature>
<evidence type="ECO:0000256" key="2">
    <source>
        <dbReference type="ARBA" id="ARBA00007935"/>
    </source>
</evidence>
<name>A0ABS4T745_9PSEU</name>
<dbReference type="InterPro" id="IPR037294">
    <property type="entry name" value="ABC_BtuC-like"/>
</dbReference>
<proteinExistence type="inferred from homology"/>
<dbReference type="CDD" id="cd06550">
    <property type="entry name" value="TM_ABC_iron-siderophores_like"/>
    <property type="match status" value="1"/>
</dbReference>
<comment type="subcellular location">
    <subcellularLocation>
        <location evidence="1">Cell membrane</location>
        <topology evidence="1">Multi-pass membrane protein</topology>
    </subcellularLocation>
</comment>
<feature type="transmembrane region" description="Helical" evidence="8">
    <location>
        <begin position="26"/>
        <end position="47"/>
    </location>
</feature>
<dbReference type="Gene3D" id="1.10.3470.10">
    <property type="entry name" value="ABC transporter involved in vitamin B12 uptake, BtuC"/>
    <property type="match status" value="1"/>
</dbReference>
<evidence type="ECO:0000256" key="3">
    <source>
        <dbReference type="ARBA" id="ARBA00022448"/>
    </source>
</evidence>
<feature type="transmembrane region" description="Helical" evidence="8">
    <location>
        <begin position="136"/>
        <end position="157"/>
    </location>
</feature>
<comment type="caution">
    <text evidence="9">The sequence shown here is derived from an EMBL/GenBank/DDBJ whole genome shotgun (WGS) entry which is preliminary data.</text>
</comment>
<gene>
    <name evidence="9" type="ORF">JOF56_000630</name>
</gene>
<keyword evidence="10" id="KW-1185">Reference proteome</keyword>
<feature type="transmembrane region" description="Helical" evidence="8">
    <location>
        <begin position="83"/>
        <end position="101"/>
    </location>
</feature>
<dbReference type="PANTHER" id="PTHR30472">
    <property type="entry name" value="FERRIC ENTEROBACTIN TRANSPORT SYSTEM PERMEASE PROTEIN"/>
    <property type="match status" value="1"/>
</dbReference>
<dbReference type="PANTHER" id="PTHR30472:SF24">
    <property type="entry name" value="FERRIC ENTEROBACTIN TRANSPORT SYSTEM PERMEASE PROTEIN FEPG"/>
    <property type="match status" value="1"/>
</dbReference>
<keyword evidence="4" id="KW-1003">Cell membrane</keyword>
<evidence type="ECO:0000256" key="5">
    <source>
        <dbReference type="ARBA" id="ARBA00022692"/>
    </source>
</evidence>
<evidence type="ECO:0000313" key="9">
    <source>
        <dbReference type="EMBL" id="MBP2320245.1"/>
    </source>
</evidence>
<sequence length="351" mass="36441">MTAVTSAIRGRTLRTRRGRLSIRVDLRAALACIGLLIGVLVIAVITMTSGDYPLTVPEVIDTILGQGPPGAEFIVVTLRLPRLLTALLVGAAFGISGAVLQRITSNPLGSPDIIGFTTGSATGALIVIVLTDGGMLQVAGGALAGGIVTSIVIYLLAFKRGVQGFRLVLIGIGVSAMLLATNQYLITRATLRDAIAAQAWQVGGLNGRGWDHVEPIAWTVAVLLPLTAYYSRRLGILEMGDDAAKSLGVSVERSRFVLICISVVLAAVGTAVAGPIAFVALAAPQIARRLAGTPSAGPMSSALTGALLLVASDLAVQRLFSDVQQLPVGIATGTLGGLYLAWLLAHEWRRR</sequence>
<evidence type="ECO:0000256" key="6">
    <source>
        <dbReference type="ARBA" id="ARBA00022989"/>
    </source>
</evidence>
<keyword evidence="3" id="KW-0813">Transport</keyword>
<dbReference type="InterPro" id="IPR000522">
    <property type="entry name" value="ABC_transptr_permease_BtuC"/>
</dbReference>
<dbReference type="SUPFAM" id="SSF81345">
    <property type="entry name" value="ABC transporter involved in vitamin B12 uptake, BtuC"/>
    <property type="match status" value="1"/>
</dbReference>
<dbReference type="EMBL" id="JAGINW010000001">
    <property type="protein sequence ID" value="MBP2320245.1"/>
    <property type="molecule type" value="Genomic_DNA"/>
</dbReference>
<feature type="transmembrane region" description="Helical" evidence="8">
    <location>
        <begin position="256"/>
        <end position="281"/>
    </location>
</feature>